<evidence type="ECO:0000313" key="8">
    <source>
        <dbReference type="EMBL" id="SFO52011.1"/>
    </source>
</evidence>
<dbReference type="STRING" id="260086.SAMN05216207_10767"/>
<dbReference type="OrthoDB" id="14703at2"/>
<keyword evidence="6" id="KW-0411">Iron-sulfur</keyword>
<dbReference type="GO" id="GO:0046872">
    <property type="term" value="F:metal ion binding"/>
    <property type="evidence" value="ECO:0007669"/>
    <property type="project" value="UniProtKB-KW"/>
</dbReference>
<dbReference type="AlphaFoldDB" id="A0A1I5HW43"/>
<dbReference type="Proteomes" id="UP000199614">
    <property type="component" value="Unassembled WGS sequence"/>
</dbReference>
<keyword evidence="9" id="KW-1185">Reference proteome</keyword>
<evidence type="ECO:0000256" key="2">
    <source>
        <dbReference type="ARBA" id="ARBA00022448"/>
    </source>
</evidence>
<proteinExistence type="predicted"/>
<dbReference type="SUPFAM" id="SSF54862">
    <property type="entry name" value="4Fe-4S ferredoxins"/>
    <property type="match status" value="1"/>
</dbReference>
<evidence type="ECO:0000256" key="6">
    <source>
        <dbReference type="ARBA" id="ARBA00023014"/>
    </source>
</evidence>
<evidence type="ECO:0000256" key="3">
    <source>
        <dbReference type="ARBA" id="ARBA00022723"/>
    </source>
</evidence>
<accession>A0A1I5HW43</accession>
<dbReference type="RefSeq" id="WP_093356492.1">
    <property type="nucleotide sequence ID" value="NZ_FOUY01000076.1"/>
</dbReference>
<evidence type="ECO:0000256" key="4">
    <source>
        <dbReference type="ARBA" id="ARBA00022982"/>
    </source>
</evidence>
<keyword evidence="4" id="KW-0249">Electron transport</keyword>
<keyword evidence="5" id="KW-0408">Iron</keyword>
<reference evidence="8 9" key="1">
    <citation type="submission" date="2016-10" db="EMBL/GenBank/DDBJ databases">
        <authorList>
            <person name="de Groot N.N."/>
        </authorList>
    </citation>
    <scope>NUCLEOTIDE SEQUENCE [LARGE SCALE GENOMIC DNA]</scope>
    <source>
        <strain evidence="8 9">CGMCC 4.1877</strain>
    </source>
</reference>
<name>A0A1I5HW43_PSUAM</name>
<dbReference type="PANTHER" id="PTHR36923">
    <property type="entry name" value="FERREDOXIN"/>
    <property type="match status" value="1"/>
</dbReference>
<dbReference type="Pfam" id="PF13459">
    <property type="entry name" value="Fer4_15"/>
    <property type="match status" value="1"/>
</dbReference>
<dbReference type="PANTHER" id="PTHR36923:SF3">
    <property type="entry name" value="FERREDOXIN"/>
    <property type="match status" value="1"/>
</dbReference>
<dbReference type="GO" id="GO:0051538">
    <property type="term" value="F:3 iron, 4 sulfur cluster binding"/>
    <property type="evidence" value="ECO:0007669"/>
    <property type="project" value="UniProtKB-KW"/>
</dbReference>
<evidence type="ECO:0000256" key="7">
    <source>
        <dbReference type="ARBA" id="ARBA00023291"/>
    </source>
</evidence>
<dbReference type="InterPro" id="IPR051269">
    <property type="entry name" value="Fe-S_cluster_ET"/>
</dbReference>
<keyword evidence="7" id="KW-0003">3Fe-4S</keyword>
<keyword evidence="2" id="KW-0813">Transport</keyword>
<organism evidence="8 9">
    <name type="scientific">Pseudonocardia ammonioxydans</name>
    <dbReference type="NCBI Taxonomy" id="260086"/>
    <lineage>
        <taxon>Bacteria</taxon>
        <taxon>Bacillati</taxon>
        <taxon>Actinomycetota</taxon>
        <taxon>Actinomycetes</taxon>
        <taxon>Pseudonocardiales</taxon>
        <taxon>Pseudonocardiaceae</taxon>
        <taxon>Pseudonocardia</taxon>
    </lineage>
</organism>
<sequence length="65" mass="6854">MAVVKADLAACQGYANCVVGAEDVFDIDDDGIVVLLKTTIPDADRTRVEEAARSCPVSALVIEDD</sequence>
<dbReference type="Gene3D" id="3.30.70.20">
    <property type="match status" value="1"/>
</dbReference>
<evidence type="ECO:0000256" key="1">
    <source>
        <dbReference type="ARBA" id="ARBA00001927"/>
    </source>
</evidence>
<comment type="cofactor">
    <cofactor evidence="1">
        <name>[3Fe-4S] cluster</name>
        <dbReference type="ChEBI" id="CHEBI:21137"/>
    </cofactor>
</comment>
<protein>
    <submittedName>
        <fullName evidence="8">Ferredoxin</fullName>
    </submittedName>
</protein>
<gene>
    <name evidence="8" type="ORF">SAMN05216207_10767</name>
</gene>
<evidence type="ECO:0000313" key="9">
    <source>
        <dbReference type="Proteomes" id="UP000199614"/>
    </source>
</evidence>
<keyword evidence="3" id="KW-0479">Metal-binding</keyword>
<dbReference type="EMBL" id="FOUY01000076">
    <property type="protein sequence ID" value="SFO52011.1"/>
    <property type="molecule type" value="Genomic_DNA"/>
</dbReference>
<evidence type="ECO:0000256" key="5">
    <source>
        <dbReference type="ARBA" id="ARBA00023004"/>
    </source>
</evidence>